<evidence type="ECO:0000313" key="1">
    <source>
        <dbReference type="EMBL" id="PRY33936.1"/>
    </source>
</evidence>
<dbReference type="AlphaFoldDB" id="A0A2T0SKK1"/>
<sequence>MSSDLLPSYYVAQKSNTIGQTKYKYDYVDPNSLPGCYAIA</sequence>
<name>A0A2T0SKK1_9BACT</name>
<evidence type="ECO:0000313" key="2">
    <source>
        <dbReference type="Proteomes" id="UP000238375"/>
    </source>
</evidence>
<keyword evidence="2" id="KW-1185">Reference proteome</keyword>
<comment type="caution">
    <text evidence="1">The sequence shown here is derived from an EMBL/GenBank/DDBJ whole genome shotgun (WGS) entry which is preliminary data.</text>
</comment>
<organism evidence="1 2">
    <name type="scientific">Spirosoma oryzae</name>
    <dbReference type="NCBI Taxonomy" id="1469603"/>
    <lineage>
        <taxon>Bacteria</taxon>
        <taxon>Pseudomonadati</taxon>
        <taxon>Bacteroidota</taxon>
        <taxon>Cytophagia</taxon>
        <taxon>Cytophagales</taxon>
        <taxon>Cytophagaceae</taxon>
        <taxon>Spirosoma</taxon>
    </lineage>
</organism>
<reference evidence="1 2" key="1">
    <citation type="submission" date="2018-03" db="EMBL/GenBank/DDBJ databases">
        <title>Genomic Encyclopedia of Archaeal and Bacterial Type Strains, Phase II (KMG-II): from individual species to whole genera.</title>
        <authorList>
            <person name="Goeker M."/>
        </authorList>
    </citation>
    <scope>NUCLEOTIDE SEQUENCE [LARGE SCALE GENOMIC DNA]</scope>
    <source>
        <strain evidence="1 2">DSM 28354</strain>
    </source>
</reference>
<protein>
    <submittedName>
        <fullName evidence="1">Uncharacterized protein</fullName>
    </submittedName>
</protein>
<dbReference type="Proteomes" id="UP000238375">
    <property type="component" value="Unassembled WGS sequence"/>
</dbReference>
<dbReference type="EMBL" id="PVTE01000019">
    <property type="protein sequence ID" value="PRY33936.1"/>
    <property type="molecule type" value="Genomic_DNA"/>
</dbReference>
<gene>
    <name evidence="1" type="ORF">CLV58_11986</name>
</gene>
<accession>A0A2T0SKK1</accession>
<proteinExistence type="predicted"/>